<keyword evidence="6" id="KW-1185">Reference proteome</keyword>
<comment type="caution">
    <text evidence="5">The sequence shown here is derived from an EMBL/GenBank/DDBJ whole genome shotgun (WGS) entry which is preliminary data.</text>
</comment>
<evidence type="ECO:0000313" key="6">
    <source>
        <dbReference type="Proteomes" id="UP001152795"/>
    </source>
</evidence>
<gene>
    <name evidence="5" type="ORF">PACLA_8A088142</name>
</gene>
<organism evidence="5 6">
    <name type="scientific">Paramuricea clavata</name>
    <name type="common">Red gorgonian</name>
    <name type="synonym">Violescent sea-whip</name>
    <dbReference type="NCBI Taxonomy" id="317549"/>
    <lineage>
        <taxon>Eukaryota</taxon>
        <taxon>Metazoa</taxon>
        <taxon>Cnidaria</taxon>
        <taxon>Anthozoa</taxon>
        <taxon>Octocorallia</taxon>
        <taxon>Malacalcyonacea</taxon>
        <taxon>Plexauridae</taxon>
        <taxon>Paramuricea</taxon>
    </lineage>
</organism>
<dbReference type="AlphaFoldDB" id="A0A6S7K6Y4"/>
<evidence type="ECO:0000256" key="3">
    <source>
        <dbReference type="ARBA" id="ARBA00023136"/>
    </source>
</evidence>
<keyword evidence="2" id="KW-0401">Integrin</keyword>
<sequence length="72" mass="8192">KPRTTTQGAFTCDINELKPNDRFIVIFEFRLWTATLAGYYAKDLLVEIEANAEYMDSLNDNSMTQVTRALGV</sequence>
<evidence type="ECO:0000256" key="4">
    <source>
        <dbReference type="ARBA" id="ARBA00023180"/>
    </source>
</evidence>
<protein>
    <submittedName>
        <fullName evidence="5">Uncharacterized protein</fullName>
    </submittedName>
</protein>
<accession>A0A6S7K6Y4</accession>
<dbReference type="GO" id="GO:0016020">
    <property type="term" value="C:membrane"/>
    <property type="evidence" value="ECO:0007669"/>
    <property type="project" value="UniProtKB-SubCell"/>
</dbReference>
<dbReference type="InterPro" id="IPR032695">
    <property type="entry name" value="Integrin_dom_sf"/>
</dbReference>
<comment type="subcellular location">
    <subcellularLocation>
        <location evidence="1">Membrane</location>
        <topology evidence="1">Single-pass type I membrane protein</topology>
    </subcellularLocation>
</comment>
<proteinExistence type="predicted"/>
<keyword evidence="3" id="KW-0472">Membrane</keyword>
<feature type="non-terminal residue" evidence="5">
    <location>
        <position position="1"/>
    </location>
</feature>
<evidence type="ECO:0000256" key="2">
    <source>
        <dbReference type="ARBA" id="ARBA00023037"/>
    </source>
</evidence>
<dbReference type="Proteomes" id="UP001152795">
    <property type="component" value="Unassembled WGS sequence"/>
</dbReference>
<dbReference type="OrthoDB" id="10538745at2759"/>
<dbReference type="Gene3D" id="2.60.40.1530">
    <property type="entry name" value="ntegrin, alpha v. Chain A, domain 4"/>
    <property type="match status" value="1"/>
</dbReference>
<evidence type="ECO:0000256" key="1">
    <source>
        <dbReference type="ARBA" id="ARBA00004479"/>
    </source>
</evidence>
<dbReference type="SUPFAM" id="SSF69179">
    <property type="entry name" value="Integrin domains"/>
    <property type="match status" value="1"/>
</dbReference>
<keyword evidence="4" id="KW-0325">Glycoprotein</keyword>
<reference evidence="5" key="1">
    <citation type="submission" date="2020-04" db="EMBL/GenBank/DDBJ databases">
        <authorList>
            <person name="Alioto T."/>
            <person name="Alioto T."/>
            <person name="Gomez Garrido J."/>
        </authorList>
    </citation>
    <scope>NUCLEOTIDE SEQUENCE</scope>
    <source>
        <strain evidence="5">A484AB</strain>
    </source>
</reference>
<feature type="non-terminal residue" evidence="5">
    <location>
        <position position="72"/>
    </location>
</feature>
<dbReference type="GO" id="GO:0007229">
    <property type="term" value="P:integrin-mediated signaling pathway"/>
    <property type="evidence" value="ECO:0007669"/>
    <property type="project" value="UniProtKB-KW"/>
</dbReference>
<evidence type="ECO:0000313" key="5">
    <source>
        <dbReference type="EMBL" id="CAB4039141.1"/>
    </source>
</evidence>
<name>A0A6S7K6Y4_PARCT</name>
<dbReference type="EMBL" id="CACRXK020025004">
    <property type="protein sequence ID" value="CAB4039141.1"/>
    <property type="molecule type" value="Genomic_DNA"/>
</dbReference>